<keyword evidence="6 8" id="KW-0472">Membrane</keyword>
<dbReference type="EMBL" id="BOQP01000017">
    <property type="protein sequence ID" value="GIM73891.1"/>
    <property type="molecule type" value="Genomic_DNA"/>
</dbReference>
<name>A0A919SKQ8_9ACTN</name>
<comment type="similarity">
    <text evidence="7">Belongs to the MptA/B family.</text>
</comment>
<dbReference type="NCBIfam" id="NF038066">
    <property type="entry name" value="MptB"/>
    <property type="match status" value="1"/>
</dbReference>
<evidence type="ECO:0000256" key="8">
    <source>
        <dbReference type="SAM" id="Phobius"/>
    </source>
</evidence>
<gene>
    <name evidence="9" type="primary">mptA</name>
    <name evidence="9" type="ORF">Aco04nite_37680</name>
</gene>
<feature type="transmembrane region" description="Helical" evidence="8">
    <location>
        <begin position="322"/>
        <end position="341"/>
    </location>
</feature>
<dbReference type="AlphaFoldDB" id="A0A919SKQ8"/>
<organism evidence="9 10">
    <name type="scientific">Winogradskya consettensis</name>
    <dbReference type="NCBI Taxonomy" id="113560"/>
    <lineage>
        <taxon>Bacteria</taxon>
        <taxon>Bacillati</taxon>
        <taxon>Actinomycetota</taxon>
        <taxon>Actinomycetes</taxon>
        <taxon>Micromonosporales</taxon>
        <taxon>Micromonosporaceae</taxon>
        <taxon>Winogradskya</taxon>
    </lineage>
</organism>
<evidence type="ECO:0000256" key="3">
    <source>
        <dbReference type="ARBA" id="ARBA00022679"/>
    </source>
</evidence>
<keyword evidence="2" id="KW-0328">Glycosyltransferase</keyword>
<feature type="transmembrane region" description="Helical" evidence="8">
    <location>
        <begin position="31"/>
        <end position="47"/>
    </location>
</feature>
<feature type="transmembrane region" description="Helical" evidence="8">
    <location>
        <begin position="262"/>
        <end position="288"/>
    </location>
</feature>
<dbReference type="Proteomes" id="UP000680865">
    <property type="component" value="Unassembled WGS sequence"/>
</dbReference>
<evidence type="ECO:0000256" key="2">
    <source>
        <dbReference type="ARBA" id="ARBA00022676"/>
    </source>
</evidence>
<protein>
    <submittedName>
        <fullName evidence="9">Alpha-(1-&gt;6)-mannopyranosyltransferase A</fullName>
    </submittedName>
</protein>
<evidence type="ECO:0000256" key="4">
    <source>
        <dbReference type="ARBA" id="ARBA00022692"/>
    </source>
</evidence>
<keyword evidence="3" id="KW-0808">Transferase</keyword>
<sequence length="438" mass="44231">MRSDHALATATGGAGSLLVAAGGTLGRGGLTCAYAGLTLMLLGWWWYGRAGTAAPRHGWATLGIWAGPLLVAPPLFSRDVYSYLAQGLLAGSGHDVYRDGPAVLGGQVAALVPEIWQHTPAPYGPVALLASRTVTAVTGEHVGAGVFGMRLVAVAGLALLAVTLPRLTRDGRAWWLVILNPLVLIHLVGGAHNDALMVGLLAAGLAAALHRHPVAGAVLVTMAALVKAPAALGLVAVAIIGADSLRATHQGRGAGRWAGVNAWAVTAAVAGVTTVVVTAVAGSGYGWVGALGTPVSAGNWSLTGVLGRVTAQGVGSPFAIEVWRWAGVLATVVSAGLVWAYRERIGALPGLGLALLAVVIFGPALRPWYVIWALVPLAVVPAAHRGLALLSAVLTPVVLPDGYAADRGEVLLAVLGALLGVAAFALATTATPASRALR</sequence>
<dbReference type="InterPro" id="IPR049829">
    <property type="entry name" value="MptA/B-like"/>
</dbReference>
<feature type="transmembrane region" description="Helical" evidence="8">
    <location>
        <begin position="142"/>
        <end position="162"/>
    </location>
</feature>
<keyword evidence="5 8" id="KW-1133">Transmembrane helix</keyword>
<feature type="transmembrane region" description="Helical" evidence="8">
    <location>
        <begin position="59"/>
        <end position="76"/>
    </location>
</feature>
<evidence type="ECO:0000256" key="7">
    <source>
        <dbReference type="ARBA" id="ARBA00043987"/>
    </source>
</evidence>
<evidence type="ECO:0000256" key="1">
    <source>
        <dbReference type="ARBA" id="ARBA00004141"/>
    </source>
</evidence>
<dbReference type="GO" id="GO:0016020">
    <property type="term" value="C:membrane"/>
    <property type="evidence" value="ECO:0007669"/>
    <property type="project" value="UniProtKB-SubCell"/>
</dbReference>
<keyword evidence="10" id="KW-1185">Reference proteome</keyword>
<feature type="transmembrane region" description="Helical" evidence="8">
    <location>
        <begin position="174"/>
        <end position="193"/>
    </location>
</feature>
<comment type="caution">
    <text evidence="9">The sequence shown here is derived from an EMBL/GenBank/DDBJ whole genome shotgun (WGS) entry which is preliminary data.</text>
</comment>
<comment type="subcellular location">
    <subcellularLocation>
        <location evidence="1">Membrane</location>
        <topology evidence="1">Multi-pass membrane protein</topology>
    </subcellularLocation>
</comment>
<reference evidence="9" key="1">
    <citation type="submission" date="2021-03" db="EMBL/GenBank/DDBJ databases">
        <title>Whole genome shotgun sequence of Actinoplanes consettensis NBRC 14913.</title>
        <authorList>
            <person name="Komaki H."/>
            <person name="Tamura T."/>
        </authorList>
    </citation>
    <scope>NUCLEOTIDE SEQUENCE</scope>
    <source>
        <strain evidence="9">NBRC 14913</strain>
    </source>
</reference>
<feature type="transmembrane region" description="Helical" evidence="8">
    <location>
        <begin position="410"/>
        <end position="430"/>
    </location>
</feature>
<feature type="transmembrane region" description="Helical" evidence="8">
    <location>
        <begin position="213"/>
        <end position="241"/>
    </location>
</feature>
<evidence type="ECO:0000313" key="10">
    <source>
        <dbReference type="Proteomes" id="UP000680865"/>
    </source>
</evidence>
<proteinExistence type="inferred from homology"/>
<dbReference type="RefSeq" id="WP_212998502.1">
    <property type="nucleotide sequence ID" value="NZ_BAAATW010000012.1"/>
</dbReference>
<accession>A0A919SKQ8</accession>
<evidence type="ECO:0000256" key="6">
    <source>
        <dbReference type="ARBA" id="ARBA00023136"/>
    </source>
</evidence>
<dbReference type="GO" id="GO:0016757">
    <property type="term" value="F:glycosyltransferase activity"/>
    <property type="evidence" value="ECO:0007669"/>
    <property type="project" value="UniProtKB-KW"/>
</dbReference>
<feature type="transmembrane region" description="Helical" evidence="8">
    <location>
        <begin position="348"/>
        <end position="365"/>
    </location>
</feature>
<keyword evidence="4 8" id="KW-0812">Transmembrane</keyword>
<dbReference type="Pfam" id="PF26314">
    <property type="entry name" value="MptA_B_family"/>
    <property type="match status" value="1"/>
</dbReference>
<evidence type="ECO:0000256" key="5">
    <source>
        <dbReference type="ARBA" id="ARBA00022989"/>
    </source>
</evidence>
<evidence type="ECO:0000313" key="9">
    <source>
        <dbReference type="EMBL" id="GIM73891.1"/>
    </source>
</evidence>